<dbReference type="InterPro" id="IPR016181">
    <property type="entry name" value="Acyl_CoA_acyltransferase"/>
</dbReference>
<evidence type="ECO:0000259" key="1">
    <source>
        <dbReference type="PROSITE" id="PS51186"/>
    </source>
</evidence>
<gene>
    <name evidence="2" type="ORF">ERJ70_17620</name>
</gene>
<dbReference type="PROSITE" id="PS51186">
    <property type="entry name" value="GNAT"/>
    <property type="match status" value="1"/>
</dbReference>
<sequence length="291" mass="31972">MEVLQTEDVRDFFEQAASLLVAKEACNNLGLGILNRMMEKGSAAQGSAQPYLGLVKEAGKPVYVFLQTPPHNLILPDIDTSRPEIFSLIARHLYHQGIHFPGVVGPVEAVRPFGAKWEQLTGKKAEVEMKQLIYRLDEVNPLETEGGSLTLADEKEEALIKAWLVGFGKEAKVAMDEVRAGEMAKDFIASRSVYLWVVDGRPVSMANQSRKTKNGVTINAVYTPGAYKRNGYATALVAALSQKLLDDGNLFCSLYTDEANPTSNGIYQKIGYQVVGESIMYSFVKKSTLSC</sequence>
<name>A0ABX7VY10_9BACI</name>
<proteinExistence type="predicted"/>
<protein>
    <submittedName>
        <fullName evidence="2">GNAT family N-acetyltransferase</fullName>
    </submittedName>
</protein>
<dbReference type="SUPFAM" id="SSF55729">
    <property type="entry name" value="Acyl-CoA N-acyltransferases (Nat)"/>
    <property type="match status" value="1"/>
</dbReference>
<reference evidence="2 3" key="1">
    <citation type="submission" date="2019-12" db="EMBL/GenBank/DDBJ databases">
        <title>The whole genome sequencing of a strain isolated from a Mars analog, Dalangtan Playa.</title>
        <authorList>
            <person name="Huang T."/>
        </authorList>
    </citation>
    <scope>NUCLEOTIDE SEQUENCE [LARGE SCALE GENOMIC DNA]</scope>
    <source>
        <strain evidence="2 3">DP4-553-S</strain>
    </source>
</reference>
<dbReference type="InterPro" id="IPR013653">
    <property type="entry name" value="GCN5-like_dom"/>
</dbReference>
<dbReference type="RefSeq" id="WP_209366071.1">
    <property type="nucleotide sequence ID" value="NZ_CP046956.1"/>
</dbReference>
<dbReference type="Pfam" id="PF08445">
    <property type="entry name" value="FR47"/>
    <property type="match status" value="1"/>
</dbReference>
<evidence type="ECO:0000313" key="3">
    <source>
        <dbReference type="Proteomes" id="UP000665043"/>
    </source>
</evidence>
<feature type="domain" description="N-acetyltransferase" evidence="1">
    <location>
        <begin position="147"/>
        <end position="290"/>
    </location>
</feature>
<evidence type="ECO:0000313" key="2">
    <source>
        <dbReference type="EMBL" id="QTN00945.1"/>
    </source>
</evidence>
<dbReference type="Proteomes" id="UP000665043">
    <property type="component" value="Chromosome"/>
</dbReference>
<accession>A0ABX7VY10</accession>
<dbReference type="EMBL" id="CP046956">
    <property type="protein sequence ID" value="QTN00945.1"/>
    <property type="molecule type" value="Genomic_DNA"/>
</dbReference>
<dbReference type="Gene3D" id="3.40.630.30">
    <property type="match status" value="1"/>
</dbReference>
<keyword evidence="3" id="KW-1185">Reference proteome</keyword>
<dbReference type="InterPro" id="IPR000182">
    <property type="entry name" value="GNAT_dom"/>
</dbReference>
<organism evidence="2 3">
    <name type="scientific">Sediminibacillus dalangtanensis</name>
    <dbReference type="NCBI Taxonomy" id="2729421"/>
    <lineage>
        <taxon>Bacteria</taxon>
        <taxon>Bacillati</taxon>
        <taxon>Bacillota</taxon>
        <taxon>Bacilli</taxon>
        <taxon>Bacillales</taxon>
        <taxon>Bacillaceae</taxon>
        <taxon>Sediminibacillus</taxon>
    </lineage>
</organism>